<name>A0AAT9UPJ8_9POXV</name>
<proteinExistence type="predicted"/>
<sequence>MEKNRKDEESVDEKYAMPDYSEEELGMELTEEEKKEQEELEKQLDEEQEELDRITKKIREEMEAIMKSHEEAKKDDSTSTRDIFEGMSSDGKTPKDYNTSEITTQPKEPIDDDNIFGNVL</sequence>
<evidence type="ECO:0000313" key="2">
    <source>
        <dbReference type="EMBL" id="WHV01187.1"/>
    </source>
</evidence>
<feature type="compositionally biased region" description="Acidic residues" evidence="1">
    <location>
        <begin position="20"/>
        <end position="31"/>
    </location>
</feature>
<gene>
    <name evidence="2" type="ORF">CDPV99-071</name>
</gene>
<evidence type="ECO:0000256" key="1">
    <source>
        <dbReference type="SAM" id="MobiDB-lite"/>
    </source>
</evidence>
<dbReference type="EMBL" id="OQ865376">
    <property type="protein sequence ID" value="WHV01187.1"/>
    <property type="molecule type" value="Genomic_DNA"/>
</dbReference>
<organism evidence="2">
    <name type="scientific">Condorpox virus</name>
    <dbReference type="NCBI Taxonomy" id="3049970"/>
    <lineage>
        <taxon>Viruses</taxon>
        <taxon>Varidnaviria</taxon>
        <taxon>Bamfordvirae</taxon>
        <taxon>Nucleocytoviricota</taxon>
        <taxon>Pokkesviricetes</taxon>
        <taxon>Chitovirales</taxon>
        <taxon>Poxviridae</taxon>
        <taxon>Chordopoxvirinae</taxon>
        <taxon>Avipoxvirus</taxon>
    </lineage>
</organism>
<accession>A0AAT9UPJ8</accession>
<feature type="compositionally biased region" description="Basic and acidic residues" evidence="1">
    <location>
        <begin position="32"/>
        <end position="50"/>
    </location>
</feature>
<feature type="region of interest" description="Disordered" evidence="1">
    <location>
        <begin position="1"/>
        <end position="50"/>
    </location>
</feature>
<reference evidence="2" key="1">
    <citation type="submission" date="2023-04" db="EMBL/GenBank/DDBJ databases">
        <title>Genomic characterization of avipoxvirus isolates from Andean condor (Vultur gryphus).</title>
        <authorList>
            <person name="Butt S.L."/>
            <person name="Do Nascimento G.M."/>
            <person name="Tripathy D.N."/>
            <person name="Diel D.G."/>
        </authorList>
    </citation>
    <scope>NUCLEOTIDE SEQUENCE</scope>
    <source>
        <strain evidence="2">CDPV99</strain>
    </source>
</reference>
<protein>
    <submittedName>
        <fullName evidence="2">Uncharacterized protein</fullName>
    </submittedName>
</protein>
<feature type="region of interest" description="Disordered" evidence="1">
    <location>
        <begin position="67"/>
        <end position="120"/>
    </location>
</feature>
<feature type="compositionally biased region" description="Basic and acidic residues" evidence="1">
    <location>
        <begin position="1"/>
        <end position="16"/>
    </location>
</feature>
<feature type="compositionally biased region" description="Polar residues" evidence="1">
    <location>
        <begin position="96"/>
        <end position="106"/>
    </location>
</feature>
<feature type="compositionally biased region" description="Basic and acidic residues" evidence="1">
    <location>
        <begin position="67"/>
        <end position="84"/>
    </location>
</feature>